<protein>
    <submittedName>
        <fullName evidence="2">Uncharacterized protein</fullName>
    </submittedName>
</protein>
<keyword evidence="3" id="KW-1185">Reference proteome</keyword>
<keyword evidence="1" id="KW-0472">Membrane</keyword>
<feature type="non-terminal residue" evidence="2">
    <location>
        <position position="1"/>
    </location>
</feature>
<evidence type="ECO:0000256" key="1">
    <source>
        <dbReference type="SAM" id="Phobius"/>
    </source>
</evidence>
<gene>
    <name evidence="2" type="ORF">OSB1V03_LOCUS13915</name>
</gene>
<organism evidence="2">
    <name type="scientific">Medioppia subpectinata</name>
    <dbReference type="NCBI Taxonomy" id="1979941"/>
    <lineage>
        <taxon>Eukaryota</taxon>
        <taxon>Metazoa</taxon>
        <taxon>Ecdysozoa</taxon>
        <taxon>Arthropoda</taxon>
        <taxon>Chelicerata</taxon>
        <taxon>Arachnida</taxon>
        <taxon>Acari</taxon>
        <taxon>Acariformes</taxon>
        <taxon>Sarcoptiformes</taxon>
        <taxon>Oribatida</taxon>
        <taxon>Brachypylina</taxon>
        <taxon>Oppioidea</taxon>
        <taxon>Oppiidae</taxon>
        <taxon>Medioppia</taxon>
    </lineage>
</organism>
<reference evidence="2" key="1">
    <citation type="submission" date="2020-11" db="EMBL/GenBank/DDBJ databases">
        <authorList>
            <person name="Tran Van P."/>
        </authorList>
    </citation>
    <scope>NUCLEOTIDE SEQUENCE</scope>
</reference>
<proteinExistence type="predicted"/>
<keyword evidence="1" id="KW-1133">Transmembrane helix</keyword>
<evidence type="ECO:0000313" key="2">
    <source>
        <dbReference type="EMBL" id="CAD7633518.1"/>
    </source>
</evidence>
<name>A0A7R9L1P6_9ACAR</name>
<accession>A0A7R9L1P6</accession>
<feature type="transmembrane region" description="Helical" evidence="1">
    <location>
        <begin position="214"/>
        <end position="234"/>
    </location>
</feature>
<evidence type="ECO:0000313" key="3">
    <source>
        <dbReference type="Proteomes" id="UP000759131"/>
    </source>
</evidence>
<dbReference type="Proteomes" id="UP000759131">
    <property type="component" value="Unassembled WGS sequence"/>
</dbReference>
<sequence>MINWLSQMQIYYTNYTCAGYGRDSAICALPVLHNILLPDDRPPVPNPFSKDCINKIELDSMLDCARSAERQFNVTTINGTERQLCCALWQNIDCFSDLASSTCADNDHKALNKYFDQFIEYIQEVECEDNTYGSAVCQQMVDEIPVLTDSSDPLLINNSMDDYNVNYGVNSKLTLSGQAISIVGYNGLVKRDQSNMVMPVYDDDQQSIYFDHHLLEYLITILPYLMILMAMLALN</sequence>
<dbReference type="AlphaFoldDB" id="A0A7R9L1P6"/>
<dbReference type="EMBL" id="OC867440">
    <property type="protein sequence ID" value="CAD7633518.1"/>
    <property type="molecule type" value="Genomic_DNA"/>
</dbReference>
<dbReference type="EMBL" id="CAJPIZ010012865">
    <property type="protein sequence ID" value="CAG2113948.1"/>
    <property type="molecule type" value="Genomic_DNA"/>
</dbReference>
<keyword evidence="1" id="KW-0812">Transmembrane</keyword>